<feature type="repeat" description="WD" evidence="1">
    <location>
        <begin position="263"/>
        <end position="298"/>
    </location>
</feature>
<dbReference type="OrthoDB" id="25346at2759"/>
<protein>
    <submittedName>
        <fullName evidence="3">Uncharacterized protein</fullName>
    </submittedName>
</protein>
<evidence type="ECO:0000313" key="3">
    <source>
        <dbReference type="EMBL" id="CAB3251794.1"/>
    </source>
</evidence>
<dbReference type="SMART" id="SM00320">
    <property type="entry name" value="WD40"/>
    <property type="match status" value="4"/>
</dbReference>
<dbReference type="PANTHER" id="PTHR47822">
    <property type="entry name" value="CARBOHYDRATE BINDING DOMAIN CONTAINING PROTEIN"/>
    <property type="match status" value="1"/>
</dbReference>
<dbReference type="InterPro" id="IPR015943">
    <property type="entry name" value="WD40/YVTN_repeat-like_dom_sf"/>
</dbReference>
<feature type="region of interest" description="Disordered" evidence="2">
    <location>
        <begin position="446"/>
        <end position="499"/>
    </location>
</feature>
<dbReference type="SUPFAM" id="SSF50978">
    <property type="entry name" value="WD40 repeat-like"/>
    <property type="match status" value="1"/>
</dbReference>
<dbReference type="AlphaFoldDB" id="A0A8S1B1W4"/>
<accession>A0A8S1B1W4</accession>
<gene>
    <name evidence="3" type="ORF">APLA_LOCUS13751</name>
</gene>
<dbReference type="Pfam" id="PF00400">
    <property type="entry name" value="WD40"/>
    <property type="match status" value="1"/>
</dbReference>
<evidence type="ECO:0000313" key="4">
    <source>
        <dbReference type="Proteomes" id="UP000494256"/>
    </source>
</evidence>
<keyword evidence="1" id="KW-0853">WD repeat</keyword>
<proteinExistence type="predicted"/>
<evidence type="ECO:0000256" key="1">
    <source>
        <dbReference type="PROSITE-ProRule" id="PRU00221"/>
    </source>
</evidence>
<dbReference type="Gene3D" id="2.130.10.10">
    <property type="entry name" value="YVTN repeat-like/Quinoprotein amine dehydrogenase"/>
    <property type="match status" value="2"/>
</dbReference>
<comment type="caution">
    <text evidence="3">The sequence shown here is derived from an EMBL/GenBank/DDBJ whole genome shotgun (WGS) entry which is preliminary data.</text>
</comment>
<name>A0A8S1B1W4_ARCPL</name>
<dbReference type="InterPro" id="IPR036322">
    <property type="entry name" value="WD40_repeat_dom_sf"/>
</dbReference>
<dbReference type="EMBL" id="CADEBD010000364">
    <property type="protein sequence ID" value="CAB3251794.1"/>
    <property type="molecule type" value="Genomic_DNA"/>
</dbReference>
<sequence>MKPSYVISSYSKFNLLESVSDVQVFMQHYKKRINAQLQRDQANLRTEFISFAEKKISVPDMGFIQDNTERFIKDTPNEDNLVTDYYQNECGHIYSMVYSADGQTILLGFSSGLIQMRNGVTGAVLCTLRNIQFPPKPVYALHYSPFEENICYAACMDGAVYRIEIPHIDTPMPDLPVTSIRADPILETLNTQFYGSPGISGYSTPFVTQRTPALSLGVLAEQPKLTVGYDDGSIKVYDMQTQEVEVNYKVLKSRLAFIPKKLQRMHFGQVVALRTHPQKPFIFISGSWDKTFRVWDVRCKVGCVMTFEGVDICHDSIDLIREQCITGSWQTTEALAVWDLTAKKKLNVIRVQNRRPDVDGEYIYACRYWHSTDYNRKGKYAIIGGSGTKCVEVINLHNRYISCSYPTIGSVLAIASHQERIAFGGTYPAFCIVSFHDPKHEKALYEPDVTPDYDYTKPPPVDTALDTDTSTEVHFSDYDSTTGTKSGTPLTNNSTVQQN</sequence>
<dbReference type="Proteomes" id="UP000494256">
    <property type="component" value="Unassembled WGS sequence"/>
</dbReference>
<evidence type="ECO:0000256" key="2">
    <source>
        <dbReference type="SAM" id="MobiDB-lite"/>
    </source>
</evidence>
<reference evidence="3 4" key="1">
    <citation type="submission" date="2020-04" db="EMBL/GenBank/DDBJ databases">
        <authorList>
            <person name="Wallbank WR R."/>
            <person name="Pardo Diaz C."/>
            <person name="Kozak K."/>
            <person name="Martin S."/>
            <person name="Jiggins C."/>
            <person name="Moest M."/>
            <person name="Warren A I."/>
            <person name="Byers J.R.P. K."/>
            <person name="Montejo-Kovacevich G."/>
            <person name="Yen C E."/>
        </authorList>
    </citation>
    <scope>NUCLEOTIDE SEQUENCE [LARGE SCALE GENOMIC DNA]</scope>
</reference>
<feature type="compositionally biased region" description="Polar residues" evidence="2">
    <location>
        <begin position="466"/>
        <end position="499"/>
    </location>
</feature>
<organism evidence="3 4">
    <name type="scientific">Arctia plantaginis</name>
    <name type="common">Wood tiger moth</name>
    <name type="synonym">Phalaena plantaginis</name>
    <dbReference type="NCBI Taxonomy" id="874455"/>
    <lineage>
        <taxon>Eukaryota</taxon>
        <taxon>Metazoa</taxon>
        <taxon>Ecdysozoa</taxon>
        <taxon>Arthropoda</taxon>
        <taxon>Hexapoda</taxon>
        <taxon>Insecta</taxon>
        <taxon>Pterygota</taxon>
        <taxon>Neoptera</taxon>
        <taxon>Endopterygota</taxon>
        <taxon>Lepidoptera</taxon>
        <taxon>Glossata</taxon>
        <taxon>Ditrysia</taxon>
        <taxon>Noctuoidea</taxon>
        <taxon>Erebidae</taxon>
        <taxon>Arctiinae</taxon>
        <taxon>Arctia</taxon>
    </lineage>
</organism>
<dbReference type="PANTHER" id="PTHR47822:SF2">
    <property type="entry name" value="F-BOX AND WD-40 DOMAIN PROTEIN 7"/>
    <property type="match status" value="1"/>
</dbReference>
<dbReference type="PROSITE" id="PS50082">
    <property type="entry name" value="WD_REPEATS_2"/>
    <property type="match status" value="1"/>
</dbReference>
<dbReference type="InterPro" id="IPR001680">
    <property type="entry name" value="WD40_rpt"/>
</dbReference>